<evidence type="ECO:0000313" key="1">
    <source>
        <dbReference type="EMBL" id="KAJ2877910.1"/>
    </source>
</evidence>
<protein>
    <submittedName>
        <fullName evidence="1">Uncharacterized protein</fullName>
    </submittedName>
</protein>
<reference evidence="1" key="1">
    <citation type="submission" date="2022-07" db="EMBL/GenBank/DDBJ databases">
        <title>Phylogenomic reconstructions and comparative analyses of Kickxellomycotina fungi.</title>
        <authorList>
            <person name="Reynolds N.K."/>
            <person name="Stajich J.E."/>
            <person name="Barry K."/>
            <person name="Grigoriev I.V."/>
            <person name="Crous P."/>
            <person name="Smith M.E."/>
        </authorList>
    </citation>
    <scope>NUCLEOTIDE SEQUENCE</scope>
    <source>
        <strain evidence="1">CBS 190363</strain>
    </source>
</reference>
<accession>A0ACC1LTP4</accession>
<evidence type="ECO:0000313" key="2">
    <source>
        <dbReference type="Proteomes" id="UP001139981"/>
    </source>
</evidence>
<name>A0ACC1LTP4_9FUNG</name>
<comment type="caution">
    <text evidence="1">The sequence shown here is derived from an EMBL/GenBank/DDBJ whole genome shotgun (WGS) entry which is preliminary data.</text>
</comment>
<gene>
    <name evidence="1" type="ORF">IWW38_006457</name>
</gene>
<dbReference type="Proteomes" id="UP001139981">
    <property type="component" value="Unassembled WGS sequence"/>
</dbReference>
<keyword evidence="2" id="KW-1185">Reference proteome</keyword>
<sequence>FLINYATTMSMLEITQFYFSVIVPQAVWILIDSFIAVGLCIAVTQAQTARTLAPSRPTARLIGSHTLASIWGQTAINYAFLFGLIGLLFAQSWFRCHEFDSRDIDTSLWWILGDNYESELISIVCLFQFVNAAAVYNFGYRFRRSWITNYSLVVLYSAFIAVISSLVLANPNRFGCMFRINCGNPDVLVDLGYSRPSWHITPYNSPIGHNVLPHHFRWTLWALCITNIILCLAYEKLVVLGPVGRWAKRRWIRRKGDRKLKLKL</sequence>
<organism evidence="1 2">
    <name type="scientific">Coemansia aciculifera</name>
    <dbReference type="NCBI Taxonomy" id="417176"/>
    <lineage>
        <taxon>Eukaryota</taxon>
        <taxon>Fungi</taxon>
        <taxon>Fungi incertae sedis</taxon>
        <taxon>Zoopagomycota</taxon>
        <taxon>Kickxellomycotina</taxon>
        <taxon>Kickxellomycetes</taxon>
        <taxon>Kickxellales</taxon>
        <taxon>Kickxellaceae</taxon>
        <taxon>Coemansia</taxon>
    </lineage>
</organism>
<feature type="non-terminal residue" evidence="1">
    <location>
        <position position="1"/>
    </location>
</feature>
<dbReference type="EMBL" id="JANBVB010003686">
    <property type="protein sequence ID" value="KAJ2877910.1"/>
    <property type="molecule type" value="Genomic_DNA"/>
</dbReference>
<proteinExistence type="predicted"/>